<name>A0ABD0M7E7_9CAEN</name>
<proteinExistence type="predicted"/>
<organism evidence="2 3">
    <name type="scientific">Batillaria attramentaria</name>
    <dbReference type="NCBI Taxonomy" id="370345"/>
    <lineage>
        <taxon>Eukaryota</taxon>
        <taxon>Metazoa</taxon>
        <taxon>Spiralia</taxon>
        <taxon>Lophotrochozoa</taxon>
        <taxon>Mollusca</taxon>
        <taxon>Gastropoda</taxon>
        <taxon>Caenogastropoda</taxon>
        <taxon>Sorbeoconcha</taxon>
        <taxon>Cerithioidea</taxon>
        <taxon>Batillariidae</taxon>
        <taxon>Batillaria</taxon>
    </lineage>
</organism>
<dbReference type="AlphaFoldDB" id="A0ABD0M7E7"/>
<reference evidence="2 3" key="1">
    <citation type="journal article" date="2023" name="Sci. Data">
        <title>Genome assembly of the Korean intertidal mud-creeper Batillaria attramentaria.</title>
        <authorList>
            <person name="Patra A.K."/>
            <person name="Ho P.T."/>
            <person name="Jun S."/>
            <person name="Lee S.J."/>
            <person name="Kim Y."/>
            <person name="Won Y.J."/>
        </authorList>
    </citation>
    <scope>NUCLEOTIDE SEQUENCE [LARGE SCALE GENOMIC DNA]</scope>
    <source>
        <strain evidence="2">Wonlab-2016</strain>
    </source>
</reference>
<dbReference type="Proteomes" id="UP001519460">
    <property type="component" value="Unassembled WGS sequence"/>
</dbReference>
<evidence type="ECO:0000313" key="3">
    <source>
        <dbReference type="Proteomes" id="UP001519460"/>
    </source>
</evidence>
<comment type="caution">
    <text evidence="2">The sequence shown here is derived from an EMBL/GenBank/DDBJ whole genome shotgun (WGS) entry which is preliminary data.</text>
</comment>
<feature type="region of interest" description="Disordered" evidence="1">
    <location>
        <begin position="1"/>
        <end position="89"/>
    </location>
</feature>
<evidence type="ECO:0000313" key="2">
    <source>
        <dbReference type="EMBL" id="KAK7507366.1"/>
    </source>
</evidence>
<sequence>MSRNNNNDEISIKTRDYWEALSTDKTSKPETSPTGGTSEKAPTPPPLPLKTGVSDQYVGYAGSPSTQVNTRKKRKKRGAFQGTQLWNFT</sequence>
<accession>A0ABD0M7E7</accession>
<evidence type="ECO:0000256" key="1">
    <source>
        <dbReference type="SAM" id="MobiDB-lite"/>
    </source>
</evidence>
<dbReference type="EMBL" id="JACVVK020000004">
    <property type="protein sequence ID" value="KAK7507366.1"/>
    <property type="molecule type" value="Genomic_DNA"/>
</dbReference>
<protein>
    <submittedName>
        <fullName evidence="2">Uncharacterized protein</fullName>
    </submittedName>
</protein>
<feature type="non-terminal residue" evidence="2">
    <location>
        <position position="89"/>
    </location>
</feature>
<keyword evidence="3" id="KW-1185">Reference proteome</keyword>
<gene>
    <name evidence="2" type="ORF">BaRGS_00001301</name>
</gene>